<organism evidence="9 10">
    <name type="scientific">Paenibacillus barengoltzii J12</name>
    <dbReference type="NCBI Taxonomy" id="935846"/>
    <lineage>
        <taxon>Bacteria</taxon>
        <taxon>Bacillati</taxon>
        <taxon>Bacillota</taxon>
        <taxon>Bacilli</taxon>
        <taxon>Bacillales</taxon>
        <taxon>Paenibacillaceae</taxon>
        <taxon>Paenibacillus</taxon>
    </lineage>
</organism>
<evidence type="ECO:0000259" key="8">
    <source>
        <dbReference type="SMART" id="SM00849"/>
    </source>
</evidence>
<keyword evidence="2" id="KW-0479">Metal-binding</keyword>
<dbReference type="InterPro" id="IPR036866">
    <property type="entry name" value="RibonucZ/Hydroxyglut_hydro"/>
</dbReference>
<evidence type="ECO:0000313" key="10">
    <source>
        <dbReference type="Proteomes" id="UP000192939"/>
    </source>
</evidence>
<comment type="catalytic activity">
    <reaction evidence="7">
        <text>3',5'-cyclic UMP + H2O = UMP + H(+)</text>
        <dbReference type="Rhea" id="RHEA:70575"/>
        <dbReference type="ChEBI" id="CHEBI:15377"/>
        <dbReference type="ChEBI" id="CHEBI:15378"/>
        <dbReference type="ChEBI" id="CHEBI:57865"/>
        <dbReference type="ChEBI" id="CHEBI:184387"/>
    </reaction>
    <physiologicalReaction direction="left-to-right" evidence="7">
        <dbReference type="Rhea" id="RHEA:70576"/>
    </physiologicalReaction>
</comment>
<comment type="function">
    <text evidence="6">Counteracts the endogenous Pycsar antiviral defense system. Phosphodiesterase that enables metal-dependent hydrolysis of host cyclic nucleotide Pycsar defense signals such as cCMP and cUMP.</text>
</comment>
<comment type="caution">
    <text evidence="9">The sequence shown here is derived from an EMBL/GenBank/DDBJ whole genome shotgun (WGS) entry which is preliminary data.</text>
</comment>
<proteinExistence type="predicted"/>
<dbReference type="PANTHER" id="PTHR46233:SF3">
    <property type="entry name" value="HYDROXYACYLGLUTATHIONE HYDROLASE GLOC"/>
    <property type="match status" value="1"/>
</dbReference>
<dbReference type="InterPro" id="IPR051453">
    <property type="entry name" value="MBL_Glyoxalase_II"/>
</dbReference>
<keyword evidence="3" id="KW-0378">Hydrolase</keyword>
<name>A0ABY1M378_9BACL</name>
<reference evidence="9 10" key="1">
    <citation type="submission" date="2017-04" db="EMBL/GenBank/DDBJ databases">
        <authorList>
            <person name="Varghese N."/>
            <person name="Submissions S."/>
        </authorList>
    </citation>
    <scope>NUCLEOTIDE SEQUENCE [LARGE SCALE GENOMIC DNA]</scope>
    <source>
        <strain evidence="9 10">J12</strain>
    </source>
</reference>
<comment type="cofactor">
    <cofactor evidence="1">
        <name>Zn(2+)</name>
        <dbReference type="ChEBI" id="CHEBI:29105"/>
    </cofactor>
</comment>
<dbReference type="PANTHER" id="PTHR46233">
    <property type="entry name" value="HYDROXYACYLGLUTATHIONE HYDROLASE GLOC"/>
    <property type="match status" value="1"/>
</dbReference>
<keyword evidence="4" id="KW-0862">Zinc</keyword>
<dbReference type="CDD" id="cd06262">
    <property type="entry name" value="metallo-hydrolase-like_MBL-fold"/>
    <property type="match status" value="1"/>
</dbReference>
<accession>A0ABY1M378</accession>
<dbReference type="Pfam" id="PF00753">
    <property type="entry name" value="Lactamase_B"/>
    <property type="match status" value="1"/>
</dbReference>
<feature type="domain" description="Metallo-beta-lactamase" evidence="8">
    <location>
        <begin position="31"/>
        <end position="209"/>
    </location>
</feature>
<comment type="catalytic activity">
    <reaction evidence="5">
        <text>3',5'-cyclic CMP + H2O = CMP + H(+)</text>
        <dbReference type="Rhea" id="RHEA:72675"/>
        <dbReference type="ChEBI" id="CHEBI:15377"/>
        <dbReference type="ChEBI" id="CHEBI:15378"/>
        <dbReference type="ChEBI" id="CHEBI:58003"/>
        <dbReference type="ChEBI" id="CHEBI:60377"/>
    </reaction>
    <physiologicalReaction direction="left-to-right" evidence="5">
        <dbReference type="Rhea" id="RHEA:72676"/>
    </physiologicalReaction>
</comment>
<evidence type="ECO:0000256" key="1">
    <source>
        <dbReference type="ARBA" id="ARBA00001947"/>
    </source>
</evidence>
<dbReference type="SUPFAM" id="SSF56281">
    <property type="entry name" value="Metallo-hydrolase/oxidoreductase"/>
    <property type="match status" value="1"/>
</dbReference>
<evidence type="ECO:0000256" key="7">
    <source>
        <dbReference type="ARBA" id="ARBA00048505"/>
    </source>
</evidence>
<evidence type="ECO:0000256" key="5">
    <source>
        <dbReference type="ARBA" id="ARBA00034221"/>
    </source>
</evidence>
<gene>
    <name evidence="9" type="ORF">SAMN02744124_04238</name>
</gene>
<evidence type="ECO:0000256" key="6">
    <source>
        <dbReference type="ARBA" id="ARBA00034301"/>
    </source>
</evidence>
<dbReference type="Proteomes" id="UP000192939">
    <property type="component" value="Unassembled WGS sequence"/>
</dbReference>
<dbReference type="Gene3D" id="3.60.15.10">
    <property type="entry name" value="Ribonuclease Z/Hydroxyacylglutathione hydrolase-like"/>
    <property type="match status" value="1"/>
</dbReference>
<evidence type="ECO:0000256" key="4">
    <source>
        <dbReference type="ARBA" id="ARBA00022833"/>
    </source>
</evidence>
<sequence length="226" mass="24939">MSEAARELGCNAYSEGYIMLKIESFSLGPLQTNAYLLRGEDENRAIIIDPGSNPGPLLRRIEGLEIEAILLTHAHFDHIGGLDQIRKEKHCPVYVHPLESDWLTTPKLNGSLMWPEVGPPISTDPAEFDLAEGQKLHLIGHEFTVLHTPGHSPGSVSFLCGDDLFSGDVLFRLGVGRTDLPGGREADLFNSIRGKLFQLKDEVKVYPGHGPQTTIGYERQNNPYVS</sequence>
<evidence type="ECO:0000256" key="2">
    <source>
        <dbReference type="ARBA" id="ARBA00022723"/>
    </source>
</evidence>
<protein>
    <submittedName>
        <fullName evidence="9">Glyoxylase, beta-lactamase superfamily II</fullName>
    </submittedName>
</protein>
<evidence type="ECO:0000256" key="3">
    <source>
        <dbReference type="ARBA" id="ARBA00022801"/>
    </source>
</evidence>
<evidence type="ECO:0000313" key="9">
    <source>
        <dbReference type="EMBL" id="SMF65855.1"/>
    </source>
</evidence>
<dbReference type="InterPro" id="IPR001279">
    <property type="entry name" value="Metallo-B-lactamas"/>
</dbReference>
<keyword evidence="10" id="KW-1185">Reference proteome</keyword>
<dbReference type="SMART" id="SM00849">
    <property type="entry name" value="Lactamase_B"/>
    <property type="match status" value="1"/>
</dbReference>
<dbReference type="EMBL" id="FXAE01000073">
    <property type="protein sequence ID" value="SMF65855.1"/>
    <property type="molecule type" value="Genomic_DNA"/>
</dbReference>